<gene>
    <name evidence="2" type="ORF">Ga0061068_1221</name>
</gene>
<evidence type="ECO:0000259" key="1">
    <source>
        <dbReference type="Pfam" id="PF12323"/>
    </source>
</evidence>
<feature type="non-terminal residue" evidence="2">
    <location>
        <position position="96"/>
    </location>
</feature>
<keyword evidence="3" id="KW-1185">Reference proteome</keyword>
<name>A0A0K6IYB8_9PROT</name>
<dbReference type="RefSeq" id="WP_157287477.1">
    <property type="nucleotide sequence ID" value="NZ_CYHH01000022.1"/>
</dbReference>
<dbReference type="AlphaFoldDB" id="A0A0K6IYB8"/>
<dbReference type="EMBL" id="CYHH01000022">
    <property type="protein sequence ID" value="CUB08116.1"/>
    <property type="molecule type" value="Genomic_DNA"/>
</dbReference>
<dbReference type="Pfam" id="PF12323">
    <property type="entry name" value="HTH_OrfB_IS605"/>
    <property type="match status" value="1"/>
</dbReference>
<organism evidence="2 3">
    <name type="scientific">Tepidiphilus thermophilus</name>
    <dbReference type="NCBI Taxonomy" id="876478"/>
    <lineage>
        <taxon>Bacteria</taxon>
        <taxon>Pseudomonadati</taxon>
        <taxon>Pseudomonadota</taxon>
        <taxon>Hydrogenophilia</taxon>
        <taxon>Hydrogenophilales</taxon>
        <taxon>Hydrogenophilaceae</taxon>
        <taxon>Tepidiphilus</taxon>
    </lineage>
</organism>
<protein>
    <submittedName>
        <fullName evidence="2">Helix-turn-helix domain</fullName>
    </submittedName>
</protein>
<dbReference type="InterPro" id="IPR021027">
    <property type="entry name" value="Transposase_put_HTH"/>
</dbReference>
<dbReference type="Proteomes" id="UP000182108">
    <property type="component" value="Unassembled WGS sequence"/>
</dbReference>
<reference evidence="3" key="1">
    <citation type="submission" date="2015-08" db="EMBL/GenBank/DDBJ databases">
        <authorList>
            <person name="Babu N.S."/>
            <person name="Beckwith C.J."/>
            <person name="Beseler K.G."/>
            <person name="Brison A."/>
            <person name="Carone J.V."/>
            <person name="Caskin T.P."/>
            <person name="Diamond M."/>
            <person name="Durham M.E."/>
            <person name="Foxe J.M."/>
            <person name="Go M."/>
            <person name="Henderson B.A."/>
            <person name="Jones I.B."/>
            <person name="McGettigan J.A."/>
            <person name="Micheletti S.J."/>
            <person name="Nasrallah M.E."/>
            <person name="Ortiz D."/>
            <person name="Piller C.R."/>
            <person name="Privatt S.R."/>
            <person name="Schneider S.L."/>
            <person name="Sharp S."/>
            <person name="Smith T.C."/>
            <person name="Stanton J.D."/>
            <person name="Ullery H.E."/>
            <person name="Wilson R.J."/>
            <person name="Serrano M.G."/>
            <person name="Buck G."/>
            <person name="Lee V."/>
            <person name="Wang Y."/>
            <person name="Carvalho R."/>
            <person name="Voegtly L."/>
            <person name="Shi R."/>
            <person name="Duckworth R."/>
            <person name="Johnson A."/>
            <person name="Loviza R."/>
            <person name="Walstead R."/>
            <person name="Shah Z."/>
            <person name="Kiflezghi M."/>
            <person name="Wade K."/>
            <person name="Ball S.L."/>
            <person name="Bradley K.W."/>
            <person name="Asai D.J."/>
            <person name="Bowman C.A."/>
            <person name="Russell D.A."/>
            <person name="Pope W.H."/>
            <person name="Jacobs-Sera D."/>
            <person name="Hendrix R.W."/>
            <person name="Hatfull G.F."/>
        </authorList>
    </citation>
    <scope>NUCLEOTIDE SEQUENCE [LARGE SCALE GENOMIC DNA]</scope>
    <source>
        <strain evidence="3">JCM 19170</strain>
    </source>
</reference>
<accession>A0A0K6IYB8</accession>
<evidence type="ECO:0000313" key="2">
    <source>
        <dbReference type="EMBL" id="CUB08116.1"/>
    </source>
</evidence>
<sequence length="96" mass="11298">MHLTHKIALRPAPEQADYFKRACGTARRVWNWALAEWNRQYAAGQKPNAMALKRQFNAIKYSDSDWLDENGQPWLEGIHRDAHSQPFAHLQKAWKR</sequence>
<evidence type="ECO:0000313" key="3">
    <source>
        <dbReference type="Proteomes" id="UP000182108"/>
    </source>
</evidence>
<feature type="domain" description="Transposase putative helix-turn-helix" evidence="1">
    <location>
        <begin position="1"/>
        <end position="46"/>
    </location>
</feature>
<proteinExistence type="predicted"/>